<dbReference type="OrthoDB" id="1045962at2"/>
<dbReference type="InterPro" id="IPR006597">
    <property type="entry name" value="Sel1-like"/>
</dbReference>
<gene>
    <name evidence="1" type="ORF">SAMN04487775_10777</name>
</gene>
<dbReference type="SMART" id="SM00671">
    <property type="entry name" value="SEL1"/>
    <property type="match status" value="5"/>
</dbReference>
<sequence>MYKCKQCGKEIDNDEMKFCPDCGMPLQPEETIVNYTPEQLEKMSLEDLLKIEKTTNDSLVSDAIANIYYHNNDFKNSWKYYNKASYSSEPSIHSIYMLGLLSKEGLGCNQDYKEALKCFNFLNDEGSIDVTTELAECYLFGNGSEKDEKKAYKLLETAYTSNTDDGEVFRLLGFCKYNGLGTLKNTQEAYKLFEESGRKGSDDGIFFSALCDLNGQGTIKNKNKAFNKLHALFEKYKDDAGAEVFKFLGNCYEFGWGCSKDIKKAFEVYEKGYNIDDPYCTYRLGCFYYTGKACEKDKEYAEKLIQKAADNGDEYAIEWIKRPEIRRFSTNFLYTYINVLTLGIPHFIRKKVFL</sequence>
<evidence type="ECO:0000313" key="1">
    <source>
        <dbReference type="EMBL" id="SFI85865.1"/>
    </source>
</evidence>
<protein>
    <submittedName>
        <fullName evidence="1">TPR repeat</fullName>
    </submittedName>
</protein>
<dbReference type="RefSeq" id="WP_074932286.1">
    <property type="nucleotide sequence ID" value="NZ_FORI01000007.1"/>
</dbReference>
<evidence type="ECO:0000313" key="2">
    <source>
        <dbReference type="Proteomes" id="UP000182737"/>
    </source>
</evidence>
<accession>A0A1I3LMZ4</accession>
<keyword evidence="2" id="KW-1185">Reference proteome</keyword>
<proteinExistence type="predicted"/>
<dbReference type="SUPFAM" id="SSF81901">
    <property type="entry name" value="HCP-like"/>
    <property type="match status" value="2"/>
</dbReference>
<dbReference type="Gene3D" id="1.25.40.10">
    <property type="entry name" value="Tetratricopeptide repeat domain"/>
    <property type="match status" value="2"/>
</dbReference>
<dbReference type="PANTHER" id="PTHR11102:SF160">
    <property type="entry name" value="ERAD-ASSOCIATED E3 UBIQUITIN-PROTEIN LIGASE COMPONENT HRD3"/>
    <property type="match status" value="1"/>
</dbReference>
<dbReference type="InterPro" id="IPR011990">
    <property type="entry name" value="TPR-like_helical_dom_sf"/>
</dbReference>
<organism evidence="1 2">
    <name type="scientific">Treponema bryantii</name>
    <dbReference type="NCBI Taxonomy" id="163"/>
    <lineage>
        <taxon>Bacteria</taxon>
        <taxon>Pseudomonadati</taxon>
        <taxon>Spirochaetota</taxon>
        <taxon>Spirochaetia</taxon>
        <taxon>Spirochaetales</taxon>
        <taxon>Treponemataceae</taxon>
        <taxon>Treponema</taxon>
    </lineage>
</organism>
<dbReference type="Proteomes" id="UP000182737">
    <property type="component" value="Unassembled WGS sequence"/>
</dbReference>
<reference evidence="2" key="1">
    <citation type="submission" date="2016-10" db="EMBL/GenBank/DDBJ databases">
        <authorList>
            <person name="Varghese N."/>
            <person name="Submissions S."/>
        </authorList>
    </citation>
    <scope>NUCLEOTIDE SEQUENCE [LARGE SCALE GENOMIC DNA]</scope>
    <source>
        <strain evidence="2">XBD1002</strain>
    </source>
</reference>
<dbReference type="AlphaFoldDB" id="A0A1I3LMZ4"/>
<dbReference type="InterPro" id="IPR050767">
    <property type="entry name" value="Sel1_AlgK"/>
</dbReference>
<dbReference type="EMBL" id="FORI01000007">
    <property type="protein sequence ID" value="SFI85865.1"/>
    <property type="molecule type" value="Genomic_DNA"/>
</dbReference>
<dbReference type="Pfam" id="PF08238">
    <property type="entry name" value="Sel1"/>
    <property type="match status" value="6"/>
</dbReference>
<dbReference type="PANTHER" id="PTHR11102">
    <property type="entry name" value="SEL-1-LIKE PROTEIN"/>
    <property type="match status" value="1"/>
</dbReference>
<name>A0A1I3LMZ4_9SPIR</name>